<dbReference type="InterPro" id="IPR007588">
    <property type="entry name" value="Znf_FLYWCH"/>
</dbReference>
<keyword evidence="2" id="KW-0863">Zinc-finger</keyword>
<keyword evidence="1" id="KW-0479">Metal-binding</keyword>
<dbReference type="Proteomes" id="UP000708208">
    <property type="component" value="Unassembled WGS sequence"/>
</dbReference>
<dbReference type="OrthoDB" id="93990at2759"/>
<evidence type="ECO:0000256" key="2">
    <source>
        <dbReference type="ARBA" id="ARBA00022771"/>
    </source>
</evidence>
<evidence type="ECO:0000256" key="1">
    <source>
        <dbReference type="ARBA" id="ARBA00022723"/>
    </source>
</evidence>
<feature type="domain" description="FLYWCH-type" evidence="4">
    <location>
        <begin position="3"/>
        <end position="48"/>
    </location>
</feature>
<dbReference type="GO" id="GO:0008270">
    <property type="term" value="F:zinc ion binding"/>
    <property type="evidence" value="ECO:0007669"/>
    <property type="project" value="UniProtKB-KW"/>
</dbReference>
<name>A0A8J2JPD4_9HEXA</name>
<keyword evidence="6" id="KW-1185">Reference proteome</keyword>
<reference evidence="5" key="1">
    <citation type="submission" date="2021-06" db="EMBL/GenBank/DDBJ databases">
        <authorList>
            <person name="Hodson N. C."/>
            <person name="Mongue J. A."/>
            <person name="Jaron S. K."/>
        </authorList>
    </citation>
    <scope>NUCLEOTIDE SEQUENCE</scope>
</reference>
<evidence type="ECO:0000256" key="3">
    <source>
        <dbReference type="ARBA" id="ARBA00022833"/>
    </source>
</evidence>
<proteinExistence type="predicted"/>
<dbReference type="AlphaFoldDB" id="A0A8J2JPD4"/>
<evidence type="ECO:0000313" key="6">
    <source>
        <dbReference type="Proteomes" id="UP000708208"/>
    </source>
</evidence>
<keyword evidence="3" id="KW-0862">Zinc</keyword>
<organism evidence="5 6">
    <name type="scientific">Allacma fusca</name>
    <dbReference type="NCBI Taxonomy" id="39272"/>
    <lineage>
        <taxon>Eukaryota</taxon>
        <taxon>Metazoa</taxon>
        <taxon>Ecdysozoa</taxon>
        <taxon>Arthropoda</taxon>
        <taxon>Hexapoda</taxon>
        <taxon>Collembola</taxon>
        <taxon>Symphypleona</taxon>
        <taxon>Sminthuridae</taxon>
        <taxon>Allacma</taxon>
    </lineage>
</organism>
<accession>A0A8J2JPD4</accession>
<gene>
    <name evidence="5" type="ORF">AFUS01_LOCUS11930</name>
</gene>
<evidence type="ECO:0000313" key="5">
    <source>
        <dbReference type="EMBL" id="CAG7722818.1"/>
    </source>
</evidence>
<evidence type="ECO:0000259" key="4">
    <source>
        <dbReference type="Pfam" id="PF04500"/>
    </source>
</evidence>
<dbReference type="Pfam" id="PF04500">
    <property type="entry name" value="FLYWCH"/>
    <property type="match status" value="1"/>
</dbReference>
<dbReference type="EMBL" id="CAJVCH010092618">
    <property type="protein sequence ID" value="CAG7722818.1"/>
    <property type="molecule type" value="Genomic_DNA"/>
</dbReference>
<sequence length="369" mass="42041">MSYTDSQKGARVLWFKGFQYIKNSSSGSTIYWKCRSWSAAGCPGRLIDREGVKSESIPHCNHEISAIQQQVEVFKSKFKRRAITHPNEKPAVLINEVKTGIQFNKECAPALPSTSIIAKYPHKWRKNEAVQGFGNPSRRQDIFIPDNYQVTEKGDRFLLYDSRDKDRILIFTTQQNIEMSSPPLTPVLAVMDFEQAAVQAFTEVFESVEVQGCLFHLSQSVYRNVPKEVKAKIAHGDTELELAIKYLPALATIPISRVGQTYEEIRGELLDKYPDMKPLLDYFRRTYIGSATCGARFSIPMWNVHRRIIQNFPRTNNSVEGWNNRLNLLVAATKPSLAHILRVLRMEQSRVEEALLVFLAGSSPPIARY</sequence>
<comment type="caution">
    <text evidence="5">The sequence shown here is derived from an EMBL/GenBank/DDBJ whole genome shotgun (WGS) entry which is preliminary data.</text>
</comment>
<protein>
    <recommendedName>
        <fullName evidence="4">FLYWCH-type domain-containing protein</fullName>
    </recommendedName>
</protein>